<dbReference type="RefSeq" id="WP_244717256.1">
    <property type="nucleotide sequence ID" value="NZ_CP095072.1"/>
</dbReference>
<reference evidence="1 2" key="1">
    <citation type="submission" date="2022-04" db="EMBL/GenBank/DDBJ databases">
        <title>Gracilibacillus sp. isolated from saltern.</title>
        <authorList>
            <person name="Won M."/>
            <person name="Lee C.-M."/>
            <person name="Woen H.-Y."/>
            <person name="Kwon S.-W."/>
        </authorList>
    </citation>
    <scope>NUCLEOTIDE SEQUENCE [LARGE SCALE GENOMIC DNA]</scope>
    <source>
        <strain evidence="1 2">SSWR10-1</strain>
    </source>
</reference>
<organism evidence="1 2">
    <name type="scientific">Gracilibacillus caseinilyticus</name>
    <dbReference type="NCBI Taxonomy" id="2932256"/>
    <lineage>
        <taxon>Bacteria</taxon>
        <taxon>Bacillati</taxon>
        <taxon>Bacillota</taxon>
        <taxon>Bacilli</taxon>
        <taxon>Bacillales</taxon>
        <taxon>Bacillaceae</taxon>
        <taxon>Gracilibacillus</taxon>
    </lineage>
</organism>
<gene>
    <name evidence="1" type="ORF">MUN88_17245</name>
</gene>
<sequence>MLSERNIMYLYAKKQRKKITNEELGSAVGLSAGTISRFFNFRLKITEENEIKIKQYIENKPFERC</sequence>
<name>A0ABY4EV74_9BACI</name>
<keyword evidence="2" id="KW-1185">Reference proteome</keyword>
<dbReference type="Proteomes" id="UP000831782">
    <property type="component" value="Chromosome"/>
</dbReference>
<evidence type="ECO:0000313" key="1">
    <source>
        <dbReference type="EMBL" id="UOQ47778.1"/>
    </source>
</evidence>
<proteinExistence type="predicted"/>
<dbReference type="EMBL" id="CP095072">
    <property type="protein sequence ID" value="UOQ47778.1"/>
    <property type="molecule type" value="Genomic_DNA"/>
</dbReference>
<evidence type="ECO:0000313" key="2">
    <source>
        <dbReference type="Proteomes" id="UP000831782"/>
    </source>
</evidence>
<dbReference type="SUPFAM" id="SSF47413">
    <property type="entry name" value="lambda repressor-like DNA-binding domains"/>
    <property type="match status" value="1"/>
</dbReference>
<evidence type="ECO:0008006" key="3">
    <source>
        <dbReference type="Google" id="ProtNLM"/>
    </source>
</evidence>
<accession>A0ABY4EV74</accession>
<dbReference type="InterPro" id="IPR010982">
    <property type="entry name" value="Lambda_DNA-bd_dom_sf"/>
</dbReference>
<protein>
    <recommendedName>
        <fullName evidence="3">Helix-turn-helix</fullName>
    </recommendedName>
</protein>